<dbReference type="EMBL" id="PZQS01000001">
    <property type="protein sequence ID" value="PVD37734.1"/>
    <property type="molecule type" value="Genomic_DNA"/>
</dbReference>
<keyword evidence="3" id="KW-1185">Reference proteome</keyword>
<feature type="region of interest" description="Disordered" evidence="1">
    <location>
        <begin position="56"/>
        <end position="89"/>
    </location>
</feature>
<evidence type="ECO:0000256" key="1">
    <source>
        <dbReference type="SAM" id="MobiDB-lite"/>
    </source>
</evidence>
<reference evidence="2 3" key="1">
    <citation type="submission" date="2018-04" db="EMBL/GenBank/DDBJ databases">
        <title>The genome of golden apple snail Pomacea canaliculata provides insight into stress tolerance and invasive adaptation.</title>
        <authorList>
            <person name="Liu C."/>
            <person name="Liu B."/>
            <person name="Ren Y."/>
            <person name="Zhang Y."/>
            <person name="Wang H."/>
            <person name="Li S."/>
            <person name="Jiang F."/>
            <person name="Yin L."/>
            <person name="Zhang G."/>
            <person name="Qian W."/>
            <person name="Fan W."/>
        </authorList>
    </citation>
    <scope>NUCLEOTIDE SEQUENCE [LARGE SCALE GENOMIC DNA]</scope>
    <source>
        <strain evidence="2">SZHN2017</strain>
        <tissue evidence="2">Muscle</tissue>
    </source>
</reference>
<organism evidence="2 3">
    <name type="scientific">Pomacea canaliculata</name>
    <name type="common">Golden apple snail</name>
    <dbReference type="NCBI Taxonomy" id="400727"/>
    <lineage>
        <taxon>Eukaryota</taxon>
        <taxon>Metazoa</taxon>
        <taxon>Spiralia</taxon>
        <taxon>Lophotrochozoa</taxon>
        <taxon>Mollusca</taxon>
        <taxon>Gastropoda</taxon>
        <taxon>Caenogastropoda</taxon>
        <taxon>Architaenioglossa</taxon>
        <taxon>Ampullarioidea</taxon>
        <taxon>Ampullariidae</taxon>
        <taxon>Pomacea</taxon>
    </lineage>
</organism>
<feature type="compositionally biased region" description="Polar residues" evidence="1">
    <location>
        <begin position="1"/>
        <end position="23"/>
    </location>
</feature>
<proteinExistence type="predicted"/>
<evidence type="ECO:0000313" key="3">
    <source>
        <dbReference type="Proteomes" id="UP000245119"/>
    </source>
</evidence>
<dbReference type="AlphaFoldDB" id="A0A2T7PWC9"/>
<sequence length="218" mass="22974">MILSARSRTQSRNGLSDRQSLACRQTGHARHDVDIGTSGASTVCTEYTLKLYKSAKQKKQEAKGQRESGSVCWGRGTSPSGTHHGQEVGDGHADAMVAVRHTQVVLDVGQEGVGALAAQGGIPGHPRFGVVTVDGGSRSRGGNGGLGVTVLAAEFFADRTLVPARLSSERDGFHGCTVWYIRHALNAAHPEGDAHFSVSMAKPSPALEKIADFGYENP</sequence>
<dbReference type="Proteomes" id="UP000245119">
    <property type="component" value="Linkage Group LG1"/>
</dbReference>
<name>A0A2T7PWC9_POMCA</name>
<feature type="region of interest" description="Disordered" evidence="1">
    <location>
        <begin position="1"/>
        <end position="29"/>
    </location>
</feature>
<gene>
    <name evidence="2" type="ORF">C0Q70_00335</name>
</gene>
<accession>A0A2T7PWC9</accession>
<protein>
    <submittedName>
        <fullName evidence="2">Uncharacterized protein</fullName>
    </submittedName>
</protein>
<evidence type="ECO:0000313" key="2">
    <source>
        <dbReference type="EMBL" id="PVD37734.1"/>
    </source>
</evidence>
<comment type="caution">
    <text evidence="2">The sequence shown here is derived from an EMBL/GenBank/DDBJ whole genome shotgun (WGS) entry which is preliminary data.</text>
</comment>